<dbReference type="Pfam" id="PF13358">
    <property type="entry name" value="DDE_3"/>
    <property type="match status" value="1"/>
</dbReference>
<dbReference type="GO" id="GO:0022857">
    <property type="term" value="F:transmembrane transporter activity"/>
    <property type="evidence" value="ECO:0007669"/>
    <property type="project" value="InterPro"/>
</dbReference>
<feature type="region of interest" description="Disordered" evidence="1">
    <location>
        <begin position="633"/>
        <end position="656"/>
    </location>
</feature>
<dbReference type="InterPro" id="IPR036259">
    <property type="entry name" value="MFS_trans_sf"/>
</dbReference>
<feature type="transmembrane region" description="Helical" evidence="2">
    <location>
        <begin position="231"/>
        <end position="250"/>
    </location>
</feature>
<dbReference type="InterPro" id="IPR011701">
    <property type="entry name" value="MFS"/>
</dbReference>
<comment type="caution">
    <text evidence="4">The sequence shown here is derived from an EMBL/GenBank/DDBJ whole genome shotgun (WGS) entry which is preliminary data.</text>
</comment>
<protein>
    <submittedName>
        <fullName evidence="4">MFS-type transporter SLC18B1</fullName>
    </submittedName>
</protein>
<dbReference type="Gene3D" id="1.20.1250.20">
    <property type="entry name" value="MFS general substrate transporter like domains"/>
    <property type="match status" value="1"/>
</dbReference>
<evidence type="ECO:0000313" key="5">
    <source>
        <dbReference type="Proteomes" id="UP000440578"/>
    </source>
</evidence>
<feature type="transmembrane region" description="Helical" evidence="2">
    <location>
        <begin position="157"/>
        <end position="176"/>
    </location>
</feature>
<evidence type="ECO:0000259" key="3">
    <source>
        <dbReference type="Pfam" id="PF13358"/>
    </source>
</evidence>
<dbReference type="Pfam" id="PF07690">
    <property type="entry name" value="MFS_1"/>
    <property type="match status" value="1"/>
</dbReference>
<organism evidence="4 5">
    <name type="scientific">Amphibalanus amphitrite</name>
    <name type="common">Striped barnacle</name>
    <name type="synonym">Balanus amphitrite</name>
    <dbReference type="NCBI Taxonomy" id="1232801"/>
    <lineage>
        <taxon>Eukaryota</taxon>
        <taxon>Metazoa</taxon>
        <taxon>Ecdysozoa</taxon>
        <taxon>Arthropoda</taxon>
        <taxon>Crustacea</taxon>
        <taxon>Multicrustacea</taxon>
        <taxon>Cirripedia</taxon>
        <taxon>Thoracica</taxon>
        <taxon>Thoracicalcarea</taxon>
        <taxon>Balanomorpha</taxon>
        <taxon>Balanoidea</taxon>
        <taxon>Balanidae</taxon>
        <taxon>Amphibalaninae</taxon>
        <taxon>Amphibalanus</taxon>
    </lineage>
</organism>
<proteinExistence type="predicted"/>
<evidence type="ECO:0000256" key="2">
    <source>
        <dbReference type="SAM" id="Phobius"/>
    </source>
</evidence>
<feature type="transmembrane region" description="Helical" evidence="2">
    <location>
        <begin position="126"/>
        <end position="151"/>
    </location>
</feature>
<keyword evidence="2" id="KW-0472">Membrane</keyword>
<feature type="transmembrane region" description="Helical" evidence="2">
    <location>
        <begin position="91"/>
        <end position="114"/>
    </location>
</feature>
<dbReference type="SUPFAM" id="SSF103473">
    <property type="entry name" value="MFS general substrate transporter"/>
    <property type="match status" value="1"/>
</dbReference>
<dbReference type="AlphaFoldDB" id="A0A6A4W3C6"/>
<gene>
    <name evidence="4" type="primary">SLC18B1_7</name>
    <name evidence="4" type="ORF">FJT64_004491</name>
</gene>
<dbReference type="GO" id="GO:0003676">
    <property type="term" value="F:nucleic acid binding"/>
    <property type="evidence" value="ECO:0007669"/>
    <property type="project" value="InterPro"/>
</dbReference>
<feature type="transmembrane region" description="Helical" evidence="2">
    <location>
        <begin position="61"/>
        <end position="79"/>
    </location>
</feature>
<dbReference type="InterPro" id="IPR038717">
    <property type="entry name" value="Tc1-like_DDE_dom"/>
</dbReference>
<dbReference type="PANTHER" id="PTHR33939:SF1">
    <property type="entry name" value="DUF4371 DOMAIN-CONTAINING PROTEIN"/>
    <property type="match status" value="1"/>
</dbReference>
<keyword evidence="2" id="KW-1133">Transmembrane helix</keyword>
<evidence type="ECO:0000256" key="1">
    <source>
        <dbReference type="SAM" id="MobiDB-lite"/>
    </source>
</evidence>
<dbReference type="Gene3D" id="3.30.420.10">
    <property type="entry name" value="Ribonuclease H-like superfamily/Ribonuclease H"/>
    <property type="match status" value="1"/>
</dbReference>
<keyword evidence="5" id="KW-1185">Reference proteome</keyword>
<reference evidence="4 5" key="1">
    <citation type="submission" date="2019-07" db="EMBL/GenBank/DDBJ databases">
        <title>Draft genome assembly of a fouling barnacle, Amphibalanus amphitrite (Darwin, 1854): The first reference genome for Thecostraca.</title>
        <authorList>
            <person name="Kim W."/>
        </authorList>
    </citation>
    <scope>NUCLEOTIDE SEQUENCE [LARGE SCALE GENOMIC DNA]</scope>
    <source>
        <strain evidence="4">SNU_AA5</strain>
        <tissue evidence="4">Soma without cirri and trophi</tissue>
    </source>
</reference>
<sequence>MVAVMDGSLIAIMIPFFPVEAASRGVSQAAISGVFSCYAVAKMMLSPLVGRLAPKIGISRLYNIGLALAGATTLLFGLLNRIEDTQTFMGAAFAVRLVEAVGSAAIATCGYTIAGSEFGSRVTTAVAVIGSSLTAGLALTPALWGGLYAVGGFGTPFFTLGALMLLTSVALIRLIPDSESADCQQASFAVSLLKFLGAADNWLCLATVFVYSADVYTVEAAFAVYADRVLAVPPTLVGLFFLVSCVVPYARAAEILGMTESGVRTLVKRQRTSGAAAQQPTPATTIDNFTIGAIRRHVYARFANKEFLTVERLLDGLTADGILRPDTSESTLRRILHQMGFRYRSTQRKMYVRKETLDIVCRRIQALRKLNQHRENGHQIVYVDETWFTTRMCHSREWVDNTQAATSATYSRQVPPGDGERFIVVAAGSEEGTIDGSFLGFVSKNRSGDYHGEMNSELFIRWLTSHLLPSLSRPSALVLDNAPYHSVLTEESRCPTSATRKADLINWLTQHDIPVPPGATRPELLLLCQQNKPEPQFVVDNIIREWGHEVVRLPPGHPELNAIEQVWGCMKRHVRSSLRRFTRADLQDRLEEARLLVTSEVWAGAVRRSRSFEDGYWTTDNIQESIDRIIITADDDDDDDDDDDFSFDQESDDDVD</sequence>
<feature type="domain" description="Tc1-like transposase DDE" evidence="3">
    <location>
        <begin position="443"/>
        <end position="581"/>
    </location>
</feature>
<accession>A0A6A4W3C6</accession>
<keyword evidence="2" id="KW-0812">Transmembrane</keyword>
<evidence type="ECO:0000313" key="4">
    <source>
        <dbReference type="EMBL" id="KAF0298240.1"/>
    </source>
</evidence>
<dbReference type="EMBL" id="VIIS01001441">
    <property type="protein sequence ID" value="KAF0298240.1"/>
    <property type="molecule type" value="Genomic_DNA"/>
</dbReference>
<dbReference type="Proteomes" id="UP000440578">
    <property type="component" value="Unassembled WGS sequence"/>
</dbReference>
<dbReference type="OrthoDB" id="446368at2759"/>
<dbReference type="InterPro" id="IPR036397">
    <property type="entry name" value="RNaseH_sf"/>
</dbReference>
<dbReference type="PANTHER" id="PTHR33939">
    <property type="entry name" value="PROTEIN CBG22215"/>
    <property type="match status" value="1"/>
</dbReference>
<name>A0A6A4W3C6_AMPAM</name>